<sequence>MNEQPWTQPIYRNRHGRGLRRSVFTSLPHDRTSSGLFDAMVSAQVSRLKRAWPHLLNTIEFAVEDVPPSDPLAWEEYKVVLSQNFPARHGIPARIALYRKPIEFRASTRTDMQIIIRYEIVAQLADLYGMSPESIDPSWSDKN</sequence>
<evidence type="ECO:0000313" key="2">
    <source>
        <dbReference type="Proteomes" id="UP000242263"/>
    </source>
</evidence>
<dbReference type="Pfam" id="PF06262">
    <property type="entry name" value="Zincin_1"/>
    <property type="match status" value="1"/>
</dbReference>
<dbReference type="InterPro" id="IPR010428">
    <property type="entry name" value="Zincin_1"/>
</dbReference>
<protein>
    <recommendedName>
        <fullName evidence="3">Peptidase</fullName>
    </recommendedName>
</protein>
<dbReference type="SUPFAM" id="SSF55486">
    <property type="entry name" value="Metalloproteases ('zincins'), catalytic domain"/>
    <property type="match status" value="1"/>
</dbReference>
<reference evidence="1 2" key="1">
    <citation type="submission" date="2017-12" db="EMBL/GenBank/DDBJ databases">
        <title>Phylogenetic diversity of female urinary microbiome.</title>
        <authorList>
            <person name="Thomas-White K."/>
            <person name="Wolfe A.J."/>
        </authorList>
    </citation>
    <scope>NUCLEOTIDE SEQUENCE [LARGE SCALE GENOMIC DNA]</scope>
    <source>
        <strain evidence="1 2">UMB0064</strain>
    </source>
</reference>
<evidence type="ECO:0008006" key="3">
    <source>
        <dbReference type="Google" id="ProtNLM"/>
    </source>
</evidence>
<dbReference type="RefSeq" id="WP_101541176.1">
    <property type="nucleotide sequence ID" value="NZ_CAUUNK010000005.1"/>
</dbReference>
<evidence type="ECO:0000313" key="1">
    <source>
        <dbReference type="EMBL" id="PKZ16130.1"/>
    </source>
</evidence>
<comment type="caution">
    <text evidence="1">The sequence shown here is derived from an EMBL/GenBank/DDBJ whole genome shotgun (WGS) entry which is preliminary data.</text>
</comment>
<dbReference type="CDD" id="cd12954">
    <property type="entry name" value="MMP_TTHA0227_like_1"/>
    <property type="match status" value="1"/>
</dbReference>
<dbReference type="Gene3D" id="3.30.2010.20">
    <property type="match status" value="1"/>
</dbReference>
<gene>
    <name evidence="1" type="ORF">CYJ32_01460</name>
</gene>
<dbReference type="EMBL" id="PKGU01000001">
    <property type="protein sequence ID" value="PKZ16130.1"/>
    <property type="molecule type" value="Genomic_DNA"/>
</dbReference>
<proteinExistence type="predicted"/>
<accession>A0A2I1M7L9</accession>
<name>A0A2I1M7L9_9BIFI</name>
<dbReference type="AlphaFoldDB" id="A0A2I1M7L9"/>
<organism evidence="1 2">
    <name type="scientific">Alloscardovia omnicolens</name>
    <dbReference type="NCBI Taxonomy" id="419015"/>
    <lineage>
        <taxon>Bacteria</taxon>
        <taxon>Bacillati</taxon>
        <taxon>Actinomycetota</taxon>
        <taxon>Actinomycetes</taxon>
        <taxon>Bifidobacteriales</taxon>
        <taxon>Bifidobacteriaceae</taxon>
        <taxon>Alloscardovia</taxon>
    </lineage>
</organism>
<dbReference type="Proteomes" id="UP000242263">
    <property type="component" value="Unassembled WGS sequence"/>
</dbReference>
<dbReference type="InterPro" id="IPR038555">
    <property type="entry name" value="Zincin_1_sf"/>
</dbReference>